<sequence length="321" mass="35539">MHFDAFNGDADGIIALIQMRLDNPLQSTLITGVKRDIKLLEKVASNDEVTSLTALDISMEKNIAPLNLLLKRGVDVFYCDHHRIGEDLPTSDKLTTLIDLDAEVCTSLLINKHLNGKYAKWAVAAAFGDNLLASGYKLANEIGLSEVDTEFLKELGTLINYNGYGSSLSDLHIPPKELYVQLVKYSCPLKLREERSSPYYKLKEGYESDYKNVLSLVPVADTDKTRIFELPCEAWARRISGVFGNELANQQPDKAHAVLTLNSSLEDYTVSVRAPLENRVGADEICSQFPTGGGRKAAAGINQLAKAQKSVFFEAIDLYYQ</sequence>
<dbReference type="SUPFAM" id="SSF64182">
    <property type="entry name" value="DHH phosphoesterases"/>
    <property type="match status" value="1"/>
</dbReference>
<dbReference type="AlphaFoldDB" id="A0A5P5X615"/>
<dbReference type="RefSeq" id="WP_025441188.1">
    <property type="nucleotide sequence ID" value="NZ_CP023472.1"/>
</dbReference>
<dbReference type="InterPro" id="IPR038763">
    <property type="entry name" value="DHH_sf"/>
</dbReference>
<dbReference type="EMBL" id="MK503853">
    <property type="protein sequence ID" value="QFF90698.1"/>
    <property type="molecule type" value="Genomic_DNA"/>
</dbReference>
<accession>A0A5P5X615</accession>
<name>A0A5P5X615_VIBPH</name>
<organism evidence="1">
    <name type="scientific">Vibrio parahaemolyticus</name>
    <dbReference type="NCBI Taxonomy" id="670"/>
    <lineage>
        <taxon>Bacteria</taxon>
        <taxon>Pseudomonadati</taxon>
        <taxon>Pseudomonadota</taxon>
        <taxon>Gammaproteobacteria</taxon>
        <taxon>Vibrionales</taxon>
        <taxon>Vibrionaceae</taxon>
        <taxon>Vibrio</taxon>
    </lineage>
</organism>
<gene>
    <name evidence="1" type="primary">argA</name>
</gene>
<proteinExistence type="predicted"/>
<protein>
    <submittedName>
        <fullName evidence="1">ArgA</fullName>
    </submittedName>
</protein>
<reference evidence="1" key="1">
    <citation type="submission" date="2019-02" db="EMBL/GenBank/DDBJ databases">
        <authorList>
            <person name="Pang Y."/>
        </authorList>
    </citation>
    <scope>NUCLEOTIDE SEQUENCE</scope>
    <source>
        <strain evidence="1">G2864</strain>
    </source>
</reference>
<evidence type="ECO:0000313" key="1">
    <source>
        <dbReference type="EMBL" id="QFF90698.1"/>
    </source>
</evidence>